<keyword evidence="2" id="KW-0472">Membrane</keyword>
<name>A0A6A4VY44_AMPAM</name>
<sequence>MSAPGRRRRRHRLAEGRAALSCGEHDQFVSGLLCRSGVTWATPGCARPAGGASRALGLAPVSAGLSAATAAALLVLLAVLVGWARRCAMLRRLGRTPDLDAADAADPERPLRSSLRQRRKRRRVQRLLRLRRHHVRFNESVDVNVFTGLSGTTLTSTSEGAPSPGGGVRGRHGSLFVSGLGAAHTTDDDNDEADEMSEPEFDDEPFGGAAAEEEDKDK</sequence>
<keyword evidence="2" id="KW-0812">Transmembrane</keyword>
<keyword evidence="2" id="KW-1133">Transmembrane helix</keyword>
<reference evidence="3 4" key="1">
    <citation type="submission" date="2019-07" db="EMBL/GenBank/DDBJ databases">
        <title>Draft genome assembly of a fouling barnacle, Amphibalanus amphitrite (Darwin, 1854): The first reference genome for Thecostraca.</title>
        <authorList>
            <person name="Kim W."/>
        </authorList>
    </citation>
    <scope>NUCLEOTIDE SEQUENCE [LARGE SCALE GENOMIC DNA]</scope>
    <source>
        <strain evidence="3">SNU_AA5</strain>
        <tissue evidence="3">Soma without cirri and trophi</tissue>
    </source>
</reference>
<evidence type="ECO:0000256" key="1">
    <source>
        <dbReference type="SAM" id="MobiDB-lite"/>
    </source>
</evidence>
<keyword evidence="4" id="KW-1185">Reference proteome</keyword>
<dbReference type="EMBL" id="VIIS01001467">
    <property type="protein sequence ID" value="KAF0297789.1"/>
    <property type="molecule type" value="Genomic_DNA"/>
</dbReference>
<organism evidence="3 4">
    <name type="scientific">Amphibalanus amphitrite</name>
    <name type="common">Striped barnacle</name>
    <name type="synonym">Balanus amphitrite</name>
    <dbReference type="NCBI Taxonomy" id="1232801"/>
    <lineage>
        <taxon>Eukaryota</taxon>
        <taxon>Metazoa</taxon>
        <taxon>Ecdysozoa</taxon>
        <taxon>Arthropoda</taxon>
        <taxon>Crustacea</taxon>
        <taxon>Multicrustacea</taxon>
        <taxon>Cirripedia</taxon>
        <taxon>Thoracica</taxon>
        <taxon>Thoracicalcarea</taxon>
        <taxon>Balanomorpha</taxon>
        <taxon>Balanoidea</taxon>
        <taxon>Balanidae</taxon>
        <taxon>Amphibalaninae</taxon>
        <taxon>Amphibalanus</taxon>
    </lineage>
</organism>
<protein>
    <submittedName>
        <fullName evidence="3">Uncharacterized protein</fullName>
    </submittedName>
</protein>
<evidence type="ECO:0000256" key="2">
    <source>
        <dbReference type="SAM" id="Phobius"/>
    </source>
</evidence>
<accession>A0A6A4VY44</accession>
<comment type="caution">
    <text evidence="3">The sequence shown here is derived from an EMBL/GenBank/DDBJ whole genome shotgun (WGS) entry which is preliminary data.</text>
</comment>
<evidence type="ECO:0000313" key="4">
    <source>
        <dbReference type="Proteomes" id="UP000440578"/>
    </source>
</evidence>
<evidence type="ECO:0000313" key="3">
    <source>
        <dbReference type="EMBL" id="KAF0297789.1"/>
    </source>
</evidence>
<feature type="region of interest" description="Disordered" evidence="1">
    <location>
        <begin position="153"/>
        <end position="218"/>
    </location>
</feature>
<feature type="transmembrane region" description="Helical" evidence="2">
    <location>
        <begin position="63"/>
        <end position="84"/>
    </location>
</feature>
<gene>
    <name evidence="3" type="ORF">FJT64_004772</name>
</gene>
<dbReference type="AlphaFoldDB" id="A0A6A4VY44"/>
<feature type="compositionally biased region" description="Acidic residues" evidence="1">
    <location>
        <begin position="188"/>
        <end position="218"/>
    </location>
</feature>
<dbReference type="Proteomes" id="UP000440578">
    <property type="component" value="Unassembled WGS sequence"/>
</dbReference>
<proteinExistence type="predicted"/>